<evidence type="ECO:0000256" key="6">
    <source>
        <dbReference type="ARBA" id="ARBA00023136"/>
    </source>
</evidence>
<evidence type="ECO:0000256" key="7">
    <source>
        <dbReference type="ARBA" id="ARBA00023303"/>
    </source>
</evidence>
<dbReference type="PANTHER" id="PTHR11537">
    <property type="entry name" value="VOLTAGE-GATED POTASSIUM CHANNEL"/>
    <property type="match status" value="1"/>
</dbReference>
<feature type="domain" description="Potassium channel" evidence="9">
    <location>
        <begin position="123"/>
        <end position="199"/>
    </location>
</feature>
<evidence type="ECO:0000256" key="8">
    <source>
        <dbReference type="SAM" id="Phobius"/>
    </source>
</evidence>
<dbReference type="PANTHER" id="PTHR11537:SF254">
    <property type="entry name" value="POTASSIUM VOLTAGE-GATED CHANNEL PROTEIN SHAB"/>
    <property type="match status" value="1"/>
</dbReference>
<feature type="transmembrane region" description="Helical" evidence="8">
    <location>
        <begin position="112"/>
        <end position="134"/>
    </location>
</feature>
<keyword evidence="7 10" id="KW-0407">Ion channel</keyword>
<dbReference type="Gene3D" id="1.10.287.70">
    <property type="match status" value="1"/>
</dbReference>
<evidence type="ECO:0000256" key="2">
    <source>
        <dbReference type="ARBA" id="ARBA00022448"/>
    </source>
</evidence>
<keyword evidence="6 8" id="KW-0472">Membrane</keyword>
<keyword evidence="4 8" id="KW-1133">Transmembrane helix</keyword>
<dbReference type="Proteomes" id="UP001589896">
    <property type="component" value="Unassembled WGS sequence"/>
</dbReference>
<dbReference type="InterPro" id="IPR028325">
    <property type="entry name" value="VG_K_chnl"/>
</dbReference>
<dbReference type="SUPFAM" id="SSF81324">
    <property type="entry name" value="Voltage-gated potassium channels"/>
    <property type="match status" value="1"/>
</dbReference>
<comment type="subcellular location">
    <subcellularLocation>
        <location evidence="1">Membrane</location>
        <topology evidence="1">Multi-pass membrane protein</topology>
    </subcellularLocation>
</comment>
<evidence type="ECO:0000256" key="3">
    <source>
        <dbReference type="ARBA" id="ARBA00022692"/>
    </source>
</evidence>
<feature type="transmembrane region" description="Helical" evidence="8">
    <location>
        <begin position="141"/>
        <end position="162"/>
    </location>
</feature>
<dbReference type="RefSeq" id="WP_386675093.1">
    <property type="nucleotide sequence ID" value="NZ_JBHLTG010000009.1"/>
</dbReference>
<keyword evidence="5" id="KW-0406">Ion transport</keyword>
<feature type="transmembrane region" description="Helical" evidence="8">
    <location>
        <begin position="12"/>
        <end position="30"/>
    </location>
</feature>
<dbReference type="Pfam" id="PF07885">
    <property type="entry name" value="Ion_trans_2"/>
    <property type="match status" value="1"/>
</dbReference>
<feature type="transmembrane region" description="Helical" evidence="8">
    <location>
        <begin position="42"/>
        <end position="62"/>
    </location>
</feature>
<reference evidence="10 11" key="1">
    <citation type="submission" date="2024-09" db="EMBL/GenBank/DDBJ databases">
        <authorList>
            <person name="Sun Q."/>
            <person name="Mori K."/>
        </authorList>
    </citation>
    <scope>NUCLEOTIDE SEQUENCE [LARGE SCALE GENOMIC DNA]</scope>
    <source>
        <strain evidence="10 11">KCTC 23076</strain>
    </source>
</reference>
<dbReference type="Gene3D" id="1.20.5.110">
    <property type="match status" value="1"/>
</dbReference>
<evidence type="ECO:0000256" key="5">
    <source>
        <dbReference type="ARBA" id="ARBA00023065"/>
    </source>
</evidence>
<gene>
    <name evidence="10" type="ORF">ACFFGH_28550</name>
</gene>
<keyword evidence="3 8" id="KW-0812">Transmembrane</keyword>
<dbReference type="InterPro" id="IPR013099">
    <property type="entry name" value="K_chnl_dom"/>
</dbReference>
<feature type="transmembrane region" description="Helical" evidence="8">
    <location>
        <begin position="174"/>
        <end position="199"/>
    </location>
</feature>
<accession>A0ABV6RXU2</accession>
<protein>
    <submittedName>
        <fullName evidence="10">Potassium channel family protein</fullName>
    </submittedName>
</protein>
<evidence type="ECO:0000313" key="11">
    <source>
        <dbReference type="Proteomes" id="UP001589896"/>
    </source>
</evidence>
<evidence type="ECO:0000313" key="10">
    <source>
        <dbReference type="EMBL" id="MFC0681801.1"/>
    </source>
</evidence>
<evidence type="ECO:0000256" key="1">
    <source>
        <dbReference type="ARBA" id="ARBA00004141"/>
    </source>
</evidence>
<sequence length="218" mass="24081">MRVERWRRLTEWPLTAAAVAFLGLYAWRVIGNIRPPDADGIRFALLTLWALFLANYIVTLLLTHHRRRWFLRHLPELTLALFPFLGPLQLLRLVGLIQVLHHTAGNALRGRVSIYLVVSAALIVFVGAVAILDVEQNSDGALITNIGDAVWWTLVTVTTVGYGDLYPVTALGRLIAAGLMLVGIALIGAVTATFASWFVERAAADRIAEAAEHREERG</sequence>
<proteinExistence type="predicted"/>
<evidence type="ECO:0000259" key="9">
    <source>
        <dbReference type="Pfam" id="PF07885"/>
    </source>
</evidence>
<dbReference type="GO" id="GO:0034220">
    <property type="term" value="P:monoatomic ion transmembrane transport"/>
    <property type="evidence" value="ECO:0007669"/>
    <property type="project" value="UniProtKB-KW"/>
</dbReference>
<keyword evidence="2" id="KW-0813">Transport</keyword>
<organism evidence="10 11">
    <name type="scientific">Lysobacter korlensis</name>
    <dbReference type="NCBI Taxonomy" id="553636"/>
    <lineage>
        <taxon>Bacteria</taxon>
        <taxon>Pseudomonadati</taxon>
        <taxon>Pseudomonadota</taxon>
        <taxon>Gammaproteobacteria</taxon>
        <taxon>Lysobacterales</taxon>
        <taxon>Lysobacteraceae</taxon>
        <taxon>Lysobacter</taxon>
    </lineage>
</organism>
<keyword evidence="11" id="KW-1185">Reference proteome</keyword>
<comment type="caution">
    <text evidence="10">The sequence shown here is derived from an EMBL/GenBank/DDBJ whole genome shotgun (WGS) entry which is preliminary data.</text>
</comment>
<evidence type="ECO:0000256" key="4">
    <source>
        <dbReference type="ARBA" id="ARBA00022989"/>
    </source>
</evidence>
<name>A0ABV6RXU2_9GAMM</name>
<dbReference type="EMBL" id="JBHLTG010000009">
    <property type="protein sequence ID" value="MFC0681801.1"/>
    <property type="molecule type" value="Genomic_DNA"/>
</dbReference>